<keyword evidence="5" id="KW-0479">Metal-binding</keyword>
<keyword evidence="7 12" id="KW-0378">Hydrolase</keyword>
<gene>
    <name evidence="15" type="ORF">HDA33_000413</name>
</gene>
<comment type="cofactor">
    <cofactor evidence="1">
        <name>Mg(2+)</name>
        <dbReference type="ChEBI" id="CHEBI:18420"/>
    </cofactor>
</comment>
<keyword evidence="9" id="KW-0234">DNA repair</keyword>
<dbReference type="GO" id="GO:0035539">
    <property type="term" value="F:8-oxo-7,8-dihydrodeoxyguanosine triphosphate pyrophosphatase activity"/>
    <property type="evidence" value="ECO:0007669"/>
    <property type="project" value="UniProtKB-EC"/>
</dbReference>
<dbReference type="GO" id="GO:0008413">
    <property type="term" value="F:8-oxo-7,8-dihydroguanosine triphosphate pyrophosphatase activity"/>
    <property type="evidence" value="ECO:0007669"/>
    <property type="project" value="TreeGrafter"/>
</dbReference>
<accession>A0A7W9JHK2</accession>
<dbReference type="PANTHER" id="PTHR47707">
    <property type="entry name" value="8-OXO-DGTP DIPHOSPHATASE"/>
    <property type="match status" value="1"/>
</dbReference>
<evidence type="ECO:0000256" key="5">
    <source>
        <dbReference type="ARBA" id="ARBA00022723"/>
    </source>
</evidence>
<dbReference type="GO" id="GO:0044716">
    <property type="term" value="F:8-oxo-GDP phosphatase activity"/>
    <property type="evidence" value="ECO:0007669"/>
    <property type="project" value="TreeGrafter"/>
</dbReference>
<evidence type="ECO:0000256" key="1">
    <source>
        <dbReference type="ARBA" id="ARBA00001946"/>
    </source>
</evidence>
<dbReference type="InterPro" id="IPR020084">
    <property type="entry name" value="NUDIX_hydrolase_CS"/>
</dbReference>
<dbReference type="Pfam" id="PF00293">
    <property type="entry name" value="NUDIX"/>
    <property type="match status" value="1"/>
</dbReference>
<dbReference type="PROSITE" id="PS51462">
    <property type="entry name" value="NUDIX"/>
    <property type="match status" value="1"/>
</dbReference>
<evidence type="ECO:0000256" key="4">
    <source>
        <dbReference type="ARBA" id="ARBA00022705"/>
    </source>
</evidence>
<evidence type="ECO:0000256" key="10">
    <source>
        <dbReference type="ARBA" id="ARBA00035861"/>
    </source>
</evidence>
<evidence type="ECO:0000256" key="11">
    <source>
        <dbReference type="ARBA" id="ARBA00038905"/>
    </source>
</evidence>
<evidence type="ECO:0000256" key="9">
    <source>
        <dbReference type="ARBA" id="ARBA00023204"/>
    </source>
</evidence>
<evidence type="ECO:0000256" key="7">
    <source>
        <dbReference type="ARBA" id="ARBA00022801"/>
    </source>
</evidence>
<dbReference type="InterPro" id="IPR000086">
    <property type="entry name" value="NUDIX_hydrolase_dom"/>
</dbReference>
<organism evidence="15 16">
    <name type="scientific">Micrococcus endophyticus</name>
    <dbReference type="NCBI Taxonomy" id="455343"/>
    <lineage>
        <taxon>Bacteria</taxon>
        <taxon>Bacillati</taxon>
        <taxon>Actinomycetota</taxon>
        <taxon>Actinomycetes</taxon>
        <taxon>Micrococcales</taxon>
        <taxon>Micrococcaceae</taxon>
        <taxon>Micrococcus</taxon>
    </lineage>
</organism>
<keyword evidence="3" id="KW-0515">Mutator protein</keyword>
<evidence type="ECO:0000256" key="2">
    <source>
        <dbReference type="ARBA" id="ARBA00005582"/>
    </source>
</evidence>
<evidence type="ECO:0000259" key="14">
    <source>
        <dbReference type="PROSITE" id="PS51462"/>
    </source>
</evidence>
<comment type="catalytic activity">
    <reaction evidence="10">
        <text>8-oxo-dGTP + H2O = 8-oxo-dGMP + diphosphate + H(+)</text>
        <dbReference type="Rhea" id="RHEA:31575"/>
        <dbReference type="ChEBI" id="CHEBI:15377"/>
        <dbReference type="ChEBI" id="CHEBI:15378"/>
        <dbReference type="ChEBI" id="CHEBI:33019"/>
        <dbReference type="ChEBI" id="CHEBI:63224"/>
        <dbReference type="ChEBI" id="CHEBI:77896"/>
        <dbReference type="EC" id="3.6.1.55"/>
    </reaction>
</comment>
<dbReference type="Gene3D" id="3.90.79.10">
    <property type="entry name" value="Nucleoside Triphosphate Pyrophosphohydrolase"/>
    <property type="match status" value="1"/>
</dbReference>
<evidence type="ECO:0000313" key="15">
    <source>
        <dbReference type="EMBL" id="MBB5847849.1"/>
    </source>
</evidence>
<name>A0A7W9JHK2_9MICC</name>
<evidence type="ECO:0000256" key="3">
    <source>
        <dbReference type="ARBA" id="ARBA00022457"/>
    </source>
</evidence>
<dbReference type="EC" id="3.6.1.55" evidence="11"/>
<evidence type="ECO:0000256" key="6">
    <source>
        <dbReference type="ARBA" id="ARBA00022763"/>
    </source>
</evidence>
<evidence type="ECO:0000256" key="12">
    <source>
        <dbReference type="RuleBase" id="RU003476"/>
    </source>
</evidence>
<dbReference type="EMBL" id="JACHMW010000001">
    <property type="protein sequence ID" value="MBB5847849.1"/>
    <property type="molecule type" value="Genomic_DNA"/>
</dbReference>
<keyword evidence="4" id="KW-0235">DNA replication</keyword>
<dbReference type="GO" id="GO:0006260">
    <property type="term" value="P:DNA replication"/>
    <property type="evidence" value="ECO:0007669"/>
    <property type="project" value="UniProtKB-KW"/>
</dbReference>
<dbReference type="PROSITE" id="PS00893">
    <property type="entry name" value="NUDIX_BOX"/>
    <property type="match status" value="1"/>
</dbReference>
<dbReference type="InterPro" id="IPR020476">
    <property type="entry name" value="Nudix_hydrolase"/>
</dbReference>
<evidence type="ECO:0000256" key="8">
    <source>
        <dbReference type="ARBA" id="ARBA00022842"/>
    </source>
</evidence>
<sequence length="170" mass="17456">MTSATSPSAGTASRPTTPRGPGARSRLVVGLALLDDAAAPSRLLAARRSAPAVLRGLWEFPGGKVETGEGPREALAREVREELGVAVRLGAEVPSPDPEGWELANGARMRVLWGVLAEEGAEPAALEDHDLLAWVPLSGAGAHHLDWIPADRPIVSAVVAGAATAFAAAP</sequence>
<comment type="caution">
    <text evidence="15">The sequence shown here is derived from an EMBL/GenBank/DDBJ whole genome shotgun (WGS) entry which is preliminary data.</text>
</comment>
<feature type="region of interest" description="Disordered" evidence="13">
    <location>
        <begin position="1"/>
        <end position="23"/>
    </location>
</feature>
<keyword evidence="6" id="KW-0227">DNA damage</keyword>
<dbReference type="GO" id="GO:0006281">
    <property type="term" value="P:DNA repair"/>
    <property type="evidence" value="ECO:0007669"/>
    <property type="project" value="UniProtKB-KW"/>
</dbReference>
<dbReference type="PANTHER" id="PTHR47707:SF1">
    <property type="entry name" value="NUDIX HYDROLASE FAMILY PROTEIN"/>
    <property type="match status" value="1"/>
</dbReference>
<dbReference type="InterPro" id="IPR047127">
    <property type="entry name" value="MutT-like"/>
</dbReference>
<dbReference type="InterPro" id="IPR015797">
    <property type="entry name" value="NUDIX_hydrolase-like_dom_sf"/>
</dbReference>
<dbReference type="Proteomes" id="UP000567246">
    <property type="component" value="Unassembled WGS sequence"/>
</dbReference>
<dbReference type="GO" id="GO:0046872">
    <property type="term" value="F:metal ion binding"/>
    <property type="evidence" value="ECO:0007669"/>
    <property type="project" value="UniProtKB-KW"/>
</dbReference>
<comment type="similarity">
    <text evidence="2 12">Belongs to the Nudix hydrolase family.</text>
</comment>
<proteinExistence type="inferred from homology"/>
<feature type="compositionally biased region" description="Low complexity" evidence="13">
    <location>
        <begin position="1"/>
        <end position="17"/>
    </location>
</feature>
<dbReference type="AlphaFoldDB" id="A0A7W9JHK2"/>
<feature type="domain" description="Nudix hydrolase" evidence="14">
    <location>
        <begin position="24"/>
        <end position="160"/>
    </location>
</feature>
<protein>
    <recommendedName>
        <fullName evidence="11">8-oxo-dGTP diphosphatase</fullName>
        <ecNumber evidence="11">3.6.1.55</ecNumber>
    </recommendedName>
</protein>
<evidence type="ECO:0000256" key="13">
    <source>
        <dbReference type="SAM" id="MobiDB-lite"/>
    </source>
</evidence>
<dbReference type="PRINTS" id="PR00502">
    <property type="entry name" value="NUDIXFAMILY"/>
</dbReference>
<dbReference type="RefSeq" id="WP_184170407.1">
    <property type="nucleotide sequence ID" value="NZ_BAABAG010000010.1"/>
</dbReference>
<dbReference type="GO" id="GO:0044715">
    <property type="term" value="F:8-oxo-dGDP phosphatase activity"/>
    <property type="evidence" value="ECO:0007669"/>
    <property type="project" value="TreeGrafter"/>
</dbReference>
<keyword evidence="16" id="KW-1185">Reference proteome</keyword>
<reference evidence="15 16" key="1">
    <citation type="submission" date="2020-08" db="EMBL/GenBank/DDBJ databases">
        <title>Sequencing the genomes of 1000 actinobacteria strains.</title>
        <authorList>
            <person name="Klenk H.-P."/>
        </authorList>
    </citation>
    <scope>NUCLEOTIDE SEQUENCE [LARGE SCALE GENOMIC DNA]</scope>
    <source>
        <strain evidence="15 16">DSM 17945</strain>
    </source>
</reference>
<dbReference type="SUPFAM" id="SSF55811">
    <property type="entry name" value="Nudix"/>
    <property type="match status" value="1"/>
</dbReference>
<evidence type="ECO:0000313" key="16">
    <source>
        <dbReference type="Proteomes" id="UP000567246"/>
    </source>
</evidence>
<keyword evidence="8" id="KW-0460">Magnesium</keyword>